<accession>A0A9E4MZF7</accession>
<gene>
    <name evidence="2" type="ORF">JAZ04_11515</name>
</gene>
<keyword evidence="1" id="KW-1133">Transmembrane helix</keyword>
<keyword evidence="1" id="KW-0812">Transmembrane</keyword>
<organism evidence="2 3">
    <name type="scientific">Candidatus Thiodiazotropha lotti</name>
    <dbReference type="NCBI Taxonomy" id="2792787"/>
    <lineage>
        <taxon>Bacteria</taxon>
        <taxon>Pseudomonadati</taxon>
        <taxon>Pseudomonadota</taxon>
        <taxon>Gammaproteobacteria</taxon>
        <taxon>Chromatiales</taxon>
        <taxon>Sedimenticolaceae</taxon>
        <taxon>Candidatus Thiodiazotropha</taxon>
    </lineage>
</organism>
<dbReference type="AlphaFoldDB" id="A0A9E4MZF7"/>
<evidence type="ECO:0000313" key="3">
    <source>
        <dbReference type="Proteomes" id="UP000886687"/>
    </source>
</evidence>
<protein>
    <submittedName>
        <fullName evidence="2">Uncharacterized protein</fullName>
    </submittedName>
</protein>
<keyword evidence="1" id="KW-0472">Membrane</keyword>
<evidence type="ECO:0000313" key="2">
    <source>
        <dbReference type="EMBL" id="MCG7939467.1"/>
    </source>
</evidence>
<comment type="caution">
    <text evidence="2">The sequence shown here is derived from an EMBL/GenBank/DDBJ whole genome shotgun (WGS) entry which is preliminary data.</text>
</comment>
<sequence>MIAANLIFVIVFVLGFIYVLMGLAAYSHTLKEDKSAKSLAISPWWAVNTSIYDNFGRKLAWYGKVILAVNGILCAIWLYIK</sequence>
<name>A0A9E4MZF7_9GAMM</name>
<proteinExistence type="predicted"/>
<dbReference type="Proteomes" id="UP000886687">
    <property type="component" value="Unassembled WGS sequence"/>
</dbReference>
<reference evidence="2" key="1">
    <citation type="journal article" date="2021" name="Proc. Natl. Acad. Sci. U.S.A.">
        <title>Global biogeography of chemosynthetic symbionts reveals both localized and globally distributed symbiont groups. .</title>
        <authorList>
            <person name="Osvatic J.T."/>
            <person name="Wilkins L.G.E."/>
            <person name="Leibrecht L."/>
            <person name="Leray M."/>
            <person name="Zauner S."/>
            <person name="Polzin J."/>
            <person name="Camacho Y."/>
            <person name="Gros O."/>
            <person name="van Gils J.A."/>
            <person name="Eisen J.A."/>
            <person name="Petersen J.M."/>
            <person name="Yuen B."/>
        </authorList>
    </citation>
    <scope>NUCLEOTIDE SEQUENCE</scope>
    <source>
        <strain evidence="2">MAGL173</strain>
    </source>
</reference>
<evidence type="ECO:0000256" key="1">
    <source>
        <dbReference type="SAM" id="Phobius"/>
    </source>
</evidence>
<feature type="transmembrane region" description="Helical" evidence="1">
    <location>
        <begin position="6"/>
        <end position="26"/>
    </location>
</feature>
<dbReference type="EMBL" id="JAEPDI010000006">
    <property type="protein sequence ID" value="MCG7939467.1"/>
    <property type="molecule type" value="Genomic_DNA"/>
</dbReference>
<feature type="transmembrane region" description="Helical" evidence="1">
    <location>
        <begin position="59"/>
        <end position="80"/>
    </location>
</feature>